<comment type="caution">
    <text evidence="5">The sequence shown here is derived from an EMBL/GenBank/DDBJ whole genome shotgun (WGS) entry which is preliminary data.</text>
</comment>
<protein>
    <submittedName>
        <fullName evidence="5">T9SS type A sorting domain-containing protein</fullName>
    </submittedName>
</protein>
<organism evidence="5 6">
    <name type="scientific">Leptobacterium flavescens</name>
    <dbReference type="NCBI Taxonomy" id="472055"/>
    <lineage>
        <taxon>Bacteria</taxon>
        <taxon>Pseudomonadati</taxon>
        <taxon>Bacteroidota</taxon>
        <taxon>Flavobacteriia</taxon>
        <taxon>Flavobacteriales</taxon>
        <taxon>Flavobacteriaceae</taxon>
        <taxon>Leptobacterium</taxon>
    </lineage>
</organism>
<evidence type="ECO:0000256" key="1">
    <source>
        <dbReference type="ARBA" id="ARBA00022729"/>
    </source>
</evidence>
<evidence type="ECO:0000313" key="5">
    <source>
        <dbReference type="EMBL" id="NER11878.1"/>
    </source>
</evidence>
<dbReference type="InterPro" id="IPR044060">
    <property type="entry name" value="Bacterial_rp_domain"/>
</dbReference>
<dbReference type="RefSeq" id="WP_163604913.1">
    <property type="nucleotide sequence ID" value="NZ_JAABOO010000001.1"/>
</dbReference>
<reference evidence="5 6" key="1">
    <citation type="submission" date="2020-01" db="EMBL/GenBank/DDBJ databases">
        <title>Leptobacterium flavescens.</title>
        <authorList>
            <person name="Wang G."/>
        </authorList>
    </citation>
    <scope>NUCLEOTIDE SEQUENCE [LARGE SCALE GENOMIC DNA]</scope>
    <source>
        <strain evidence="5 6">KCTC 22160</strain>
    </source>
</reference>
<name>A0A6P0UIY3_9FLAO</name>
<dbReference type="SUPFAM" id="SSF51126">
    <property type="entry name" value="Pectin lyase-like"/>
    <property type="match status" value="1"/>
</dbReference>
<dbReference type="Pfam" id="PF23759">
    <property type="entry name" value="GBD_T9SS_assoc"/>
    <property type="match status" value="1"/>
</dbReference>
<dbReference type="SMART" id="SM00560">
    <property type="entry name" value="LamGL"/>
    <property type="match status" value="1"/>
</dbReference>
<feature type="chain" id="PRO_5026831755" evidence="3">
    <location>
        <begin position="19"/>
        <end position="1271"/>
    </location>
</feature>
<dbReference type="GO" id="GO:0005975">
    <property type="term" value="P:carbohydrate metabolic process"/>
    <property type="evidence" value="ECO:0007669"/>
    <property type="project" value="UniProtKB-ARBA"/>
</dbReference>
<dbReference type="AlphaFoldDB" id="A0A6P0UIY3"/>
<evidence type="ECO:0000256" key="2">
    <source>
        <dbReference type="ARBA" id="ARBA00023157"/>
    </source>
</evidence>
<dbReference type="Proteomes" id="UP000468581">
    <property type="component" value="Unassembled WGS sequence"/>
</dbReference>
<dbReference type="Gene3D" id="2.60.120.200">
    <property type="match status" value="1"/>
</dbReference>
<dbReference type="SUPFAM" id="SSF49899">
    <property type="entry name" value="Concanavalin A-like lectins/glucanases"/>
    <property type="match status" value="1"/>
</dbReference>
<dbReference type="GO" id="GO:0004553">
    <property type="term" value="F:hydrolase activity, hydrolyzing O-glycosyl compounds"/>
    <property type="evidence" value="ECO:0007669"/>
    <property type="project" value="UniProtKB-ARBA"/>
</dbReference>
<keyword evidence="2" id="KW-1015">Disulfide bond</keyword>
<feature type="signal peptide" evidence="3">
    <location>
        <begin position="1"/>
        <end position="18"/>
    </location>
</feature>
<dbReference type="InterPro" id="IPR011050">
    <property type="entry name" value="Pectin_lyase_fold/virulence"/>
</dbReference>
<keyword evidence="6" id="KW-1185">Reference proteome</keyword>
<sequence>MKRLLLFLVALYCVNLSAQLDGASINFERGSGFERNQIINSDIRDQINTGNQLSMSVWVNPAIISTIQSQHLVGFNECCGDRFDFRLNTRTNEITAIVSNTSVRTGINAELNVWQHLVITFDGTEVVVYKNGVPIRFEEGVNIAQLDVTGPFYISARAFGNDVYTGSIDEVSVWQRALSAAEVLDLYQNQTIENPTSQANLLLYYNFNEGVPGGDNTGINQVQDLSGNNNNGELRNFDLTGATSNFSSNFIRTPVPPSTNNICENAEVLEVFRDINTVFFGENAVDENIVQSECLSQTTRDLWYAVTIPEFYNDTRITVTDAIEGGNAFIPTVSAYTGSCDQLTPLVCSDEGNIELLGLASGTTVYLQISSEQTGYFSIEARPIQIPDNQLCEDALPLTVGSNFEDESVLLHSFDWDPDIADPNIPDPECSNYFDEDGSLWYTITVPPSGNVTLETRLENATPDAIDIQVYSGDCATGLSPVACSEGADLVTILNLENRTPGETLYVRFFEYDSSSNDTFFQVSAYDICTNFTDGIVYVNASATGQNTGLDWNNAFTDLQSALDAASNCAVVEQIWVAGGVYKPSATPRNTLANSILTDRDVTFHLVDGVALYGGFSGGETSIDDRVPGGTPTILSGDIGIENDASDNAHHVVLVTNSEDTDNKIDNIIISGGNGEDSFGIFNIEDEAFPIISVSQNFGAGIFMINSFLSLNNVVLTNNRTEIFGGGAYIERSSSEITNTVVIGNNAAVGGGLYYVSLSGSNTISNSTFVNNSALSIGSAIGNVSPELSIYNSVSFGNTVQDPSLADNTIRDISVGIDGSPAGSNNYISGDPTDLGLGTGFNQLTEDPFLNSADADGEDNIPGTTDDGLFPDLSSVLIDAGDNNRINRITDITGQSRIMGNTVDVGAYERIVPRILTVLIEGNGSVDPPGGTFSDGEIVSLTATPDEGWEFEGWSGDATGNENPLIITMDADKEITATFRRIQRTLIVNIEGNGRVDPAERTFDDGETVSLTAVPDEGWEFAGWSGDATGNSNPLTIVMDTDKEITATFSRIRRTLTVTIIGNGQVDPSGGIFNDGEEITLTATPDEGWEFTGWSGDASGNNNPLTITIDSDKEITATFSRIRRTLTVNVEGNGRVDPAERTFDDGETVSLTAVPDEGWEFAGWSGDATGNTNPLTVIMDINREITATFREIPGTTEGPIDFIVYPNPAIDEMTIVSPDPVTSVEAYTLSGRRVNVNLIANRVDVSNLGSGVYLMVVNTSNGRITVKFVKQ</sequence>
<dbReference type="NCBIfam" id="TIGR04183">
    <property type="entry name" value="Por_Secre_tail"/>
    <property type="match status" value="1"/>
</dbReference>
<dbReference type="Pfam" id="PF13385">
    <property type="entry name" value="Laminin_G_3"/>
    <property type="match status" value="1"/>
</dbReference>
<dbReference type="InterPro" id="IPR013320">
    <property type="entry name" value="ConA-like_dom_sf"/>
</dbReference>
<dbReference type="EMBL" id="JAABOO010000001">
    <property type="protein sequence ID" value="NER11878.1"/>
    <property type="molecule type" value="Genomic_DNA"/>
</dbReference>
<dbReference type="Pfam" id="PF18962">
    <property type="entry name" value="Por_Secre_tail"/>
    <property type="match status" value="1"/>
</dbReference>
<keyword evidence="1 3" id="KW-0732">Signal</keyword>
<dbReference type="InterPro" id="IPR056600">
    <property type="entry name" value="GBD_T9SS_assoc"/>
</dbReference>
<proteinExistence type="predicted"/>
<dbReference type="InterPro" id="IPR006558">
    <property type="entry name" value="LamG-like"/>
</dbReference>
<evidence type="ECO:0000259" key="4">
    <source>
        <dbReference type="SMART" id="SM00560"/>
    </source>
</evidence>
<dbReference type="InterPro" id="IPR059226">
    <property type="entry name" value="Choice_anch_Q_dom"/>
</dbReference>
<dbReference type="InterPro" id="IPR026444">
    <property type="entry name" value="Secre_tail"/>
</dbReference>
<dbReference type="Pfam" id="PF18998">
    <property type="entry name" value="Flg_new_2"/>
    <property type="match status" value="4"/>
</dbReference>
<gene>
    <name evidence="5" type="ORF">GWK08_00345</name>
</gene>
<evidence type="ECO:0000313" key="6">
    <source>
        <dbReference type="Proteomes" id="UP000468581"/>
    </source>
</evidence>
<evidence type="ECO:0000256" key="3">
    <source>
        <dbReference type="SAM" id="SignalP"/>
    </source>
</evidence>
<feature type="domain" description="LamG-like jellyroll fold" evidence="4">
    <location>
        <begin position="51"/>
        <end position="181"/>
    </location>
</feature>
<dbReference type="NCBIfam" id="NF041518">
    <property type="entry name" value="choice_anch_Q"/>
    <property type="match status" value="1"/>
</dbReference>
<accession>A0A6P0UIY3</accession>